<organism evidence="4 5">
    <name type="scientific">Deinococcus radiodurans (strain ATCC 13939 / DSM 20539 / JCM 16871 / CCUG 27074 / LMG 4051 / NBRC 15346 / NCIMB 9279 / VKM B-1422 / R1)</name>
    <dbReference type="NCBI Taxonomy" id="243230"/>
    <lineage>
        <taxon>Bacteria</taxon>
        <taxon>Thermotogati</taxon>
        <taxon>Deinococcota</taxon>
        <taxon>Deinococci</taxon>
        <taxon>Deinococcales</taxon>
        <taxon>Deinococcaceae</taxon>
        <taxon>Deinococcus</taxon>
    </lineage>
</organism>
<keyword evidence="5" id="KW-1185">Reference proteome</keyword>
<dbReference type="eggNOG" id="COG0699">
    <property type="taxonomic scope" value="Bacteria"/>
</dbReference>
<dbReference type="PATRIC" id="fig|243230.17.peg.1430"/>
<dbReference type="OrthoDB" id="9802035at2"/>
<sequence length="592" mass="65403">MPLPEPLPMPRRRLYTCRMLVSSPVQHLLSRERELLGDLQAFLESQGAPPEVIEHARTATRMLDEAFLLVVVGEFNAGKSSFVNALLGAQVLPEGVTPTTDRIYVLVHGDTPGQLEPTRDPFVSRLTHPLPSLEGVALVDTPGTNAIIRQHQALTEGFLPRADLVLFLTSADRPFTESERQFLALAARWGRSVIMVVNKADLLETPEQAEQVRAFVETGARGVLGLNPPVFLVSARREQRGGDAGFAALRDALRDRLSETERARLKLASPLGTAAELLGGEERRSAAARATLQEDLGILHDLERQRERHRETMRGELDAQLGRVGRLLSEFEVRADKFIDDKLRFGNLRGLMNSRDLEEQFRREAVAELPAAIERQFGAMIDRFVETNLHFWEDVQALLIRRQPSSEVARTRFSYDRGALLEGIGGSAREQLATTTEHQLARQFSQDAEDAMKGVIGGLAGGVGLGAGVGALIGATAFDFTGGILAGLTLGSLGLLLLPGKRTQAHRQLRQKVAELRETLERIVRREYEQEQERADARLNDATQPYIRFTEQQREQLGSAGERSAELRSRVEALQAEVARLGKDVTAPQSAQ</sequence>
<dbReference type="InParanoid" id="Q9RUZ5"/>
<dbReference type="HOGENOM" id="CLU_014646_1_0_0"/>
<reference evidence="4 5" key="1">
    <citation type="journal article" date="1999" name="Science">
        <title>Genome sequence of the radioresistant bacterium Deinococcus radiodurans R1.</title>
        <authorList>
            <person name="White O."/>
            <person name="Eisen J.A."/>
            <person name="Heidelberg J.F."/>
            <person name="Hickey E.K."/>
            <person name="Peterson J.D."/>
            <person name="Dodson R.J."/>
            <person name="Haft D.H."/>
            <person name="Gwinn M.L."/>
            <person name="Nelson W.C."/>
            <person name="Richardson D.L."/>
            <person name="Moffat K.S."/>
            <person name="Qin H."/>
            <person name="Jiang L."/>
            <person name="Pamphile W."/>
            <person name="Crosby M."/>
            <person name="Shen M."/>
            <person name="Vamathevan J.J."/>
            <person name="Lam P."/>
            <person name="McDonald L."/>
            <person name="Utterback T."/>
            <person name="Zalewski C."/>
            <person name="Makarova K.S."/>
            <person name="Aravind L."/>
            <person name="Daly M.J."/>
            <person name="Minton K.W."/>
            <person name="Fleischmann R.D."/>
            <person name="Ketchum K.A."/>
            <person name="Nelson K.E."/>
            <person name="Salzberg S."/>
            <person name="Smith H.O."/>
            <person name="Venter J.C."/>
            <person name="Fraser C.M."/>
        </authorList>
    </citation>
    <scope>NUCLEOTIDE SEQUENCE [LARGE SCALE GENOMIC DNA]</scope>
    <source>
        <strain evidence="5">ATCC 13939 / DSM 20539 / JCM 16871 / LMG 4051 / NBRC 15346 / NCIMB 9279 / R1 / VKM B-1422</strain>
    </source>
</reference>
<dbReference type="PANTHER" id="PTHR43681:SF1">
    <property type="entry name" value="SARCALUMENIN"/>
    <property type="match status" value="1"/>
</dbReference>
<dbReference type="AlphaFoldDB" id="Q9RUZ5"/>
<dbReference type="InterPro" id="IPR027417">
    <property type="entry name" value="P-loop_NTPase"/>
</dbReference>
<keyword evidence="1" id="KW-0175">Coiled coil</keyword>
<evidence type="ECO:0000259" key="3">
    <source>
        <dbReference type="Pfam" id="PF00350"/>
    </source>
</evidence>
<dbReference type="InterPro" id="IPR051943">
    <property type="entry name" value="TRAFAC_Dynamin-like_GTPase"/>
</dbReference>
<dbReference type="CDD" id="cd09912">
    <property type="entry name" value="DLP_2"/>
    <property type="match status" value="1"/>
</dbReference>
<feature type="transmembrane region" description="Helical" evidence="2">
    <location>
        <begin position="480"/>
        <end position="498"/>
    </location>
</feature>
<dbReference type="Gene3D" id="3.40.50.300">
    <property type="entry name" value="P-loop containing nucleotide triphosphate hydrolases"/>
    <property type="match status" value="1"/>
</dbReference>
<dbReference type="EMBL" id="AE000513">
    <property type="protein sequence ID" value="AAF10803.1"/>
    <property type="molecule type" value="Genomic_DNA"/>
</dbReference>
<dbReference type="Pfam" id="PF00350">
    <property type="entry name" value="Dynamin_N"/>
    <property type="match status" value="2"/>
</dbReference>
<dbReference type="STRING" id="243230.DR_1235"/>
<dbReference type="PANTHER" id="PTHR43681">
    <property type="entry name" value="TRANSMEMBRANE GTPASE FZO"/>
    <property type="match status" value="1"/>
</dbReference>
<protein>
    <recommendedName>
        <fullName evidence="3">Dynamin N-terminal domain-containing protein</fullName>
    </recommendedName>
</protein>
<dbReference type="PIR" id="D75421">
    <property type="entry name" value="D75421"/>
</dbReference>
<name>Q9RUZ5_DEIRA</name>
<gene>
    <name evidence="4" type="ordered locus">DR_1235</name>
</gene>
<keyword evidence="2" id="KW-0812">Transmembrane</keyword>
<accession>Q9RUZ5</accession>
<dbReference type="KEGG" id="dra:DR_1235"/>
<evidence type="ECO:0000313" key="4">
    <source>
        <dbReference type="EMBL" id="AAF10803.1"/>
    </source>
</evidence>
<evidence type="ECO:0000256" key="2">
    <source>
        <dbReference type="SAM" id="Phobius"/>
    </source>
</evidence>
<evidence type="ECO:0000256" key="1">
    <source>
        <dbReference type="SAM" id="Coils"/>
    </source>
</evidence>
<keyword evidence="2" id="KW-1133">Transmembrane helix</keyword>
<feature type="domain" description="Dynamin N-terminal" evidence="3">
    <location>
        <begin position="69"/>
        <end position="113"/>
    </location>
</feature>
<feature type="domain" description="Dynamin N-terminal" evidence="3">
    <location>
        <begin position="126"/>
        <end position="199"/>
    </location>
</feature>
<proteinExistence type="predicted"/>
<dbReference type="PaxDb" id="243230-DR_1235"/>
<dbReference type="InterPro" id="IPR045063">
    <property type="entry name" value="Dynamin_N"/>
</dbReference>
<dbReference type="EnsemblBacteria" id="AAF10803">
    <property type="protein sequence ID" value="AAF10803"/>
    <property type="gene ID" value="DR_1235"/>
</dbReference>
<dbReference type="SUPFAM" id="SSF52540">
    <property type="entry name" value="P-loop containing nucleoside triphosphate hydrolases"/>
    <property type="match status" value="1"/>
</dbReference>
<evidence type="ECO:0000313" key="5">
    <source>
        <dbReference type="Proteomes" id="UP000002524"/>
    </source>
</evidence>
<dbReference type="Proteomes" id="UP000002524">
    <property type="component" value="Chromosome 1"/>
</dbReference>
<keyword evidence="2" id="KW-0472">Membrane</keyword>
<feature type="coiled-coil region" evidence="1">
    <location>
        <begin position="557"/>
        <end position="584"/>
    </location>
</feature>